<evidence type="ECO:0000313" key="1">
    <source>
        <dbReference type="EMBL" id="PKU80409.1"/>
    </source>
</evidence>
<dbReference type="EMBL" id="KZ502358">
    <property type="protein sequence ID" value="PKU80409.1"/>
    <property type="molecule type" value="Genomic_DNA"/>
</dbReference>
<reference evidence="1 2" key="2">
    <citation type="journal article" date="2017" name="Nature">
        <title>The Apostasia genome and the evolution of orchids.</title>
        <authorList>
            <person name="Zhang G.Q."/>
            <person name="Liu K.W."/>
            <person name="Li Z."/>
            <person name="Lohaus R."/>
            <person name="Hsiao Y.Y."/>
            <person name="Niu S.C."/>
            <person name="Wang J.Y."/>
            <person name="Lin Y.C."/>
            <person name="Xu Q."/>
            <person name="Chen L.J."/>
            <person name="Yoshida K."/>
            <person name="Fujiwara S."/>
            <person name="Wang Z.W."/>
            <person name="Zhang Y.Q."/>
            <person name="Mitsuda N."/>
            <person name="Wang M."/>
            <person name="Liu G.H."/>
            <person name="Pecoraro L."/>
            <person name="Huang H.X."/>
            <person name="Xiao X.J."/>
            <person name="Lin M."/>
            <person name="Wu X.Y."/>
            <person name="Wu W.L."/>
            <person name="Chen Y.Y."/>
            <person name="Chang S.B."/>
            <person name="Sakamoto S."/>
            <person name="Ohme-Takagi M."/>
            <person name="Yagi M."/>
            <person name="Zeng S.J."/>
            <person name="Shen C.Y."/>
            <person name="Yeh C.M."/>
            <person name="Luo Y.B."/>
            <person name="Tsai W.C."/>
            <person name="Van de Peer Y."/>
            <person name="Liu Z.J."/>
        </authorList>
    </citation>
    <scope>NUCLEOTIDE SEQUENCE [LARGE SCALE GENOMIC DNA]</scope>
    <source>
        <tissue evidence="1">The whole plant</tissue>
    </source>
</reference>
<reference evidence="1 2" key="1">
    <citation type="journal article" date="2016" name="Sci. Rep.">
        <title>The Dendrobium catenatum Lindl. genome sequence provides insights into polysaccharide synthase, floral development and adaptive evolution.</title>
        <authorList>
            <person name="Zhang G.Q."/>
            <person name="Xu Q."/>
            <person name="Bian C."/>
            <person name="Tsai W.C."/>
            <person name="Yeh C.M."/>
            <person name="Liu K.W."/>
            <person name="Yoshida K."/>
            <person name="Zhang L.S."/>
            <person name="Chang S.B."/>
            <person name="Chen F."/>
            <person name="Shi Y."/>
            <person name="Su Y.Y."/>
            <person name="Zhang Y.Q."/>
            <person name="Chen L.J."/>
            <person name="Yin Y."/>
            <person name="Lin M."/>
            <person name="Huang H."/>
            <person name="Deng H."/>
            <person name="Wang Z.W."/>
            <person name="Zhu S.L."/>
            <person name="Zhao X."/>
            <person name="Deng C."/>
            <person name="Niu S.C."/>
            <person name="Huang J."/>
            <person name="Wang M."/>
            <person name="Liu G.H."/>
            <person name="Yang H.J."/>
            <person name="Xiao X.J."/>
            <person name="Hsiao Y.Y."/>
            <person name="Wu W.L."/>
            <person name="Chen Y.Y."/>
            <person name="Mitsuda N."/>
            <person name="Ohme-Takagi M."/>
            <person name="Luo Y.B."/>
            <person name="Van de Peer Y."/>
            <person name="Liu Z.J."/>
        </authorList>
    </citation>
    <scope>NUCLEOTIDE SEQUENCE [LARGE SCALE GENOMIC DNA]</scope>
    <source>
        <tissue evidence="1">The whole plant</tissue>
    </source>
</reference>
<name>A0A2I0WXL7_9ASPA</name>
<evidence type="ECO:0000313" key="2">
    <source>
        <dbReference type="Proteomes" id="UP000233837"/>
    </source>
</evidence>
<dbReference type="AlphaFoldDB" id="A0A2I0WXL7"/>
<protein>
    <submittedName>
        <fullName evidence="1">Uncharacterized protein</fullName>
    </submittedName>
</protein>
<sequence length="116" mass="13460">MAISSRGKVWWWSMAGRSLLVVDDRVVVRRKSKAGWWSDDGHAEVRRRLATGWWSDNGRVELHRWSDDSLVEILWISVPLTQLAAAYLFSQGVEPRRAYDGQHGRIPTQFRVLDKN</sequence>
<organism evidence="1 2">
    <name type="scientific">Dendrobium catenatum</name>
    <dbReference type="NCBI Taxonomy" id="906689"/>
    <lineage>
        <taxon>Eukaryota</taxon>
        <taxon>Viridiplantae</taxon>
        <taxon>Streptophyta</taxon>
        <taxon>Embryophyta</taxon>
        <taxon>Tracheophyta</taxon>
        <taxon>Spermatophyta</taxon>
        <taxon>Magnoliopsida</taxon>
        <taxon>Liliopsida</taxon>
        <taxon>Asparagales</taxon>
        <taxon>Orchidaceae</taxon>
        <taxon>Epidendroideae</taxon>
        <taxon>Malaxideae</taxon>
        <taxon>Dendrobiinae</taxon>
        <taxon>Dendrobium</taxon>
    </lineage>
</organism>
<keyword evidence="2" id="KW-1185">Reference proteome</keyword>
<proteinExistence type="predicted"/>
<dbReference type="Proteomes" id="UP000233837">
    <property type="component" value="Unassembled WGS sequence"/>
</dbReference>
<accession>A0A2I0WXL7</accession>
<gene>
    <name evidence="1" type="ORF">MA16_Dca019901</name>
</gene>